<sequence length="24" mass="2269">GSSILAGTNTVSAGCSAPGNDQYV</sequence>
<feature type="region of interest" description="Disordered" evidence="1">
    <location>
        <begin position="1"/>
        <end position="24"/>
    </location>
</feature>
<name>A0A383CMQ1_9ZZZZ</name>
<feature type="non-terminal residue" evidence="2">
    <location>
        <position position="1"/>
    </location>
</feature>
<dbReference type="EMBL" id="UINC01210087">
    <property type="protein sequence ID" value="SVE33394.1"/>
    <property type="molecule type" value="Genomic_DNA"/>
</dbReference>
<feature type="compositionally biased region" description="Polar residues" evidence="1">
    <location>
        <begin position="1"/>
        <end position="13"/>
    </location>
</feature>
<gene>
    <name evidence="2" type="ORF">METZ01_LOCUS486248</name>
</gene>
<reference evidence="2" key="1">
    <citation type="submission" date="2018-05" db="EMBL/GenBank/DDBJ databases">
        <authorList>
            <person name="Lanie J.A."/>
            <person name="Ng W.-L."/>
            <person name="Kazmierczak K.M."/>
            <person name="Andrzejewski T.M."/>
            <person name="Davidsen T.M."/>
            <person name="Wayne K.J."/>
            <person name="Tettelin H."/>
            <person name="Glass J.I."/>
            <person name="Rusch D."/>
            <person name="Podicherti R."/>
            <person name="Tsui H.-C.T."/>
            <person name="Winkler M.E."/>
        </authorList>
    </citation>
    <scope>NUCLEOTIDE SEQUENCE</scope>
</reference>
<protein>
    <submittedName>
        <fullName evidence="2">Uncharacterized protein</fullName>
    </submittedName>
</protein>
<organism evidence="2">
    <name type="scientific">marine metagenome</name>
    <dbReference type="NCBI Taxonomy" id="408172"/>
    <lineage>
        <taxon>unclassified sequences</taxon>
        <taxon>metagenomes</taxon>
        <taxon>ecological metagenomes</taxon>
    </lineage>
</organism>
<evidence type="ECO:0000256" key="1">
    <source>
        <dbReference type="SAM" id="MobiDB-lite"/>
    </source>
</evidence>
<accession>A0A383CMQ1</accession>
<evidence type="ECO:0000313" key="2">
    <source>
        <dbReference type="EMBL" id="SVE33394.1"/>
    </source>
</evidence>
<dbReference type="AlphaFoldDB" id="A0A383CMQ1"/>
<proteinExistence type="predicted"/>
<feature type="non-terminal residue" evidence="2">
    <location>
        <position position="24"/>
    </location>
</feature>